<evidence type="ECO:0000259" key="5">
    <source>
        <dbReference type="PROSITE" id="PS50002"/>
    </source>
</evidence>
<dbReference type="SMART" id="SM00326">
    <property type="entry name" value="SH3"/>
    <property type="match status" value="1"/>
</dbReference>
<dbReference type="SUPFAM" id="SSF50156">
    <property type="entry name" value="PDZ domain-like"/>
    <property type="match status" value="1"/>
</dbReference>
<evidence type="ECO:0000256" key="3">
    <source>
        <dbReference type="PROSITE-ProRule" id="PRU00192"/>
    </source>
</evidence>
<dbReference type="Gene3D" id="3.40.50.300">
    <property type="entry name" value="P-loop containing nucleotide triphosphate hydrolases"/>
    <property type="match status" value="1"/>
</dbReference>
<keyword evidence="2 3" id="KW-0728">SH3 domain</keyword>
<protein>
    <recommendedName>
        <fullName evidence="10">Guanylate kinase-like domain-containing protein</fullName>
    </recommendedName>
</protein>
<evidence type="ECO:0000259" key="6">
    <source>
        <dbReference type="PROSITE" id="PS50052"/>
    </source>
</evidence>
<evidence type="ECO:0000313" key="9">
    <source>
        <dbReference type="Proteomes" id="UP000318571"/>
    </source>
</evidence>
<dbReference type="PANTHER" id="PTHR23122">
    <property type="entry name" value="MEMBRANE-ASSOCIATED GUANYLATE KINASE MAGUK"/>
    <property type="match status" value="1"/>
</dbReference>
<dbReference type="Gene3D" id="2.30.42.10">
    <property type="match status" value="1"/>
</dbReference>
<name>A0A553N7W1_TIGCA</name>
<proteinExistence type="inferred from homology"/>
<dbReference type="PROSITE" id="PS50002">
    <property type="entry name" value="SH3"/>
    <property type="match status" value="1"/>
</dbReference>
<feature type="compositionally biased region" description="Low complexity" evidence="4">
    <location>
        <begin position="1"/>
        <end position="14"/>
    </location>
</feature>
<dbReference type="InterPro" id="IPR008145">
    <property type="entry name" value="GK/Ca_channel_bsu"/>
</dbReference>
<feature type="domain" description="Guanylate kinase-like" evidence="6">
    <location>
        <begin position="436"/>
        <end position="626"/>
    </location>
</feature>
<feature type="domain" description="SH3" evidence="5">
    <location>
        <begin position="313"/>
        <end position="382"/>
    </location>
</feature>
<dbReference type="InterPro" id="IPR027417">
    <property type="entry name" value="P-loop_NTPase"/>
</dbReference>
<dbReference type="SUPFAM" id="SSF52540">
    <property type="entry name" value="P-loop containing nucleoside triphosphate hydrolases"/>
    <property type="match status" value="1"/>
</dbReference>
<organism evidence="8 9">
    <name type="scientific">Tigriopus californicus</name>
    <name type="common">Marine copepod</name>
    <dbReference type="NCBI Taxonomy" id="6832"/>
    <lineage>
        <taxon>Eukaryota</taxon>
        <taxon>Metazoa</taxon>
        <taxon>Ecdysozoa</taxon>
        <taxon>Arthropoda</taxon>
        <taxon>Crustacea</taxon>
        <taxon>Multicrustacea</taxon>
        <taxon>Hexanauplia</taxon>
        <taxon>Copepoda</taxon>
        <taxon>Harpacticoida</taxon>
        <taxon>Harpacticidae</taxon>
        <taxon>Tigriopus</taxon>
    </lineage>
</organism>
<dbReference type="Pfam" id="PF00018">
    <property type="entry name" value="SH3_1"/>
    <property type="match status" value="1"/>
</dbReference>
<dbReference type="CDD" id="cd11862">
    <property type="entry name" value="SH3_MPP"/>
    <property type="match status" value="1"/>
</dbReference>
<dbReference type="Proteomes" id="UP000318571">
    <property type="component" value="Chromosome 8"/>
</dbReference>
<dbReference type="InterPro" id="IPR008144">
    <property type="entry name" value="Guanylate_kin-like_dom"/>
</dbReference>
<dbReference type="SMART" id="SM00072">
    <property type="entry name" value="GuKc"/>
    <property type="match status" value="1"/>
</dbReference>
<dbReference type="Pfam" id="PF00625">
    <property type="entry name" value="Guanylate_kin"/>
    <property type="match status" value="1"/>
</dbReference>
<dbReference type="PROSITE" id="PS50106">
    <property type="entry name" value="PDZ"/>
    <property type="match status" value="1"/>
</dbReference>
<keyword evidence="9" id="KW-1185">Reference proteome</keyword>
<evidence type="ECO:0008006" key="10">
    <source>
        <dbReference type="Google" id="ProtNLM"/>
    </source>
</evidence>
<dbReference type="SUPFAM" id="SSF50044">
    <property type="entry name" value="SH3-domain"/>
    <property type="match status" value="1"/>
</dbReference>
<feature type="compositionally biased region" description="Acidic residues" evidence="4">
    <location>
        <begin position="65"/>
        <end position="96"/>
    </location>
</feature>
<evidence type="ECO:0000256" key="2">
    <source>
        <dbReference type="ARBA" id="ARBA00022443"/>
    </source>
</evidence>
<evidence type="ECO:0000259" key="7">
    <source>
        <dbReference type="PROSITE" id="PS50106"/>
    </source>
</evidence>
<feature type="region of interest" description="Disordered" evidence="4">
    <location>
        <begin position="1"/>
        <end position="113"/>
    </location>
</feature>
<dbReference type="InterPro" id="IPR001452">
    <property type="entry name" value="SH3_domain"/>
</dbReference>
<dbReference type="OMA" id="DCVDHEQ"/>
<dbReference type="SMART" id="SM00228">
    <property type="entry name" value="PDZ"/>
    <property type="match status" value="1"/>
</dbReference>
<dbReference type="STRING" id="6832.A0A553N7W1"/>
<dbReference type="Gene3D" id="2.30.30.40">
    <property type="entry name" value="SH3 Domains"/>
    <property type="match status" value="1"/>
</dbReference>
<dbReference type="Pfam" id="PF00595">
    <property type="entry name" value="PDZ"/>
    <property type="match status" value="1"/>
</dbReference>
<evidence type="ECO:0000256" key="4">
    <source>
        <dbReference type="SAM" id="MobiDB-lite"/>
    </source>
</evidence>
<accession>A0A553N7W1</accession>
<evidence type="ECO:0000313" key="8">
    <source>
        <dbReference type="EMBL" id="TRY61500.1"/>
    </source>
</evidence>
<dbReference type="InterPro" id="IPR050716">
    <property type="entry name" value="MAGUK"/>
</dbReference>
<gene>
    <name evidence="8" type="ORF">TCAL_03714</name>
</gene>
<comment type="caution">
    <text evidence="8">The sequence shown here is derived from an EMBL/GenBank/DDBJ whole genome shotgun (WGS) entry which is preliminary data.</text>
</comment>
<dbReference type="EMBL" id="VCGU01000459">
    <property type="protein sequence ID" value="TRY61500.1"/>
    <property type="molecule type" value="Genomic_DNA"/>
</dbReference>
<feature type="domain" description="PDZ" evidence="7">
    <location>
        <begin position="232"/>
        <end position="298"/>
    </location>
</feature>
<feature type="compositionally biased region" description="Acidic residues" evidence="4">
    <location>
        <begin position="40"/>
        <end position="55"/>
    </location>
</feature>
<reference evidence="8 9" key="1">
    <citation type="journal article" date="2018" name="Nat. Ecol. Evol.">
        <title>Genomic signatures of mitonuclear coevolution across populations of Tigriopus californicus.</title>
        <authorList>
            <person name="Barreto F.S."/>
            <person name="Watson E.T."/>
            <person name="Lima T.G."/>
            <person name="Willett C.S."/>
            <person name="Edmands S."/>
            <person name="Li W."/>
            <person name="Burton R.S."/>
        </authorList>
    </citation>
    <scope>NUCLEOTIDE SEQUENCE [LARGE SCALE GENOMIC DNA]</scope>
    <source>
        <strain evidence="8 9">San Diego</strain>
    </source>
</reference>
<dbReference type="PROSITE" id="PS50052">
    <property type="entry name" value="GUANYLATE_KINASE_2"/>
    <property type="match status" value="1"/>
</dbReference>
<dbReference type="InterPro" id="IPR001478">
    <property type="entry name" value="PDZ"/>
</dbReference>
<dbReference type="InterPro" id="IPR036028">
    <property type="entry name" value="SH3-like_dom_sf"/>
</dbReference>
<dbReference type="InterPro" id="IPR036034">
    <property type="entry name" value="PDZ_sf"/>
</dbReference>
<sequence length="638" mass="71375">MSTSSPSLVSSSSSATEKLASNNHHNGHHRRNGRNPAGGGEDEGGGTSTEEEVEPGEAGNPAGGGEDEGGGTSTEEEVEPGEAEGEDEEDDDEEGETTALHVQNGRHSAPLASSTTALISKATIMMPKIPTGVVRRRESGLTRMLGSMTKLLGKNLARSTDLLFLKTLTGSNSVIRQPPKVTSEQEAPPSYLPVTHDSLRLIEQAKTICEQRIYLDEAKELFSLISSKWLQGLTVRLEGIRIKVARILIDSVIDRQGLLQTGDIILQANGKDVKNPEELQKAIEDSGEFIVFKIMPNPEESPTTETEPTKFGKDKFFVRAMFDYNPGGDNLLPCQDIGLPFRHGDIMEIVNWSDPSWWQARKVNSKERPGLVPSQDLEERRQCFVKNGFVAPTTCCGTTGRREKRKYEYHVRKNLDFDKAELMLYEAVEKMPPFSRKTLVLVSPQGLPKQSLIHKLVDSNPDMYGTTVPLTSRPMGDYEIDGESCWFVDHERMLDGLENNEFLDVGEHDNYLFGTTLESIRGVMSENKLCVLDVRPEALKLLHNSTEFLPFVIYLNPPPPDDYKALIYNGRASQNIELADSRAKRMAEESEQIKREFQKYFDLEFDYEDPESTLDKILGSLQKLMSETQWVPRNWVYS</sequence>
<dbReference type="AlphaFoldDB" id="A0A553N7W1"/>
<comment type="similarity">
    <text evidence="1">Belongs to the MAGUK family.</text>
</comment>
<evidence type="ECO:0000256" key="1">
    <source>
        <dbReference type="ARBA" id="ARBA00007014"/>
    </source>
</evidence>